<evidence type="ECO:0000256" key="1">
    <source>
        <dbReference type="SAM" id="MobiDB-lite"/>
    </source>
</evidence>
<dbReference type="EMBL" id="CYKH01001747">
    <property type="protein sequence ID" value="CUG89523.1"/>
    <property type="molecule type" value="Genomic_DNA"/>
</dbReference>
<sequence>MDSTLTSSSSIAPVVGVHVNAFHFRQQVAEVSQWLGAATADSTKGNVKTILHMYGNVLHDEINAEYEAALDLAALRSARLLEQMNLASLLKLKIEDEEISSVVHTPRECESDYNPRESEKKEDLEREHLLGEQETQETACVKKLADEIVVHDASIRQTTPTTMSATTSCNGETSAATHRSETETPTMQLADVPSQAPKDMTYLGVLVNSVATHGARVHHVAPQPAATSAAHVRSLRSSERIETDQEVSSKIKTNVFPMKHQSKAKAKHLAVQGNAARGNDSKFALLHVEYPGNSGDESSEVSWHSSTKPLKPQATRSQQTTKKHSVERKKDASERRRRMQEASDDMLLDDAIRKNAEYQLSASSDATTSLLSVAQHSQDLAAASPSPQTVPEVCTRFVIGAFVAFSSARRSILAQFTRQFPSIASLMDSDKWQR</sequence>
<feature type="compositionally biased region" description="Basic and acidic residues" evidence="1">
    <location>
        <begin position="105"/>
        <end position="131"/>
    </location>
</feature>
<gene>
    <name evidence="2" type="ORF">BSAL_21875</name>
</gene>
<reference evidence="3" key="1">
    <citation type="submission" date="2015-09" db="EMBL/GenBank/DDBJ databases">
        <authorList>
            <consortium name="Pathogen Informatics"/>
        </authorList>
    </citation>
    <scope>NUCLEOTIDE SEQUENCE [LARGE SCALE GENOMIC DNA]</scope>
    <source>
        <strain evidence="3">Lake Konstanz</strain>
    </source>
</reference>
<feature type="region of interest" description="Disordered" evidence="1">
    <location>
        <begin position="294"/>
        <end position="348"/>
    </location>
</feature>
<evidence type="ECO:0000313" key="2">
    <source>
        <dbReference type="EMBL" id="CUG89523.1"/>
    </source>
</evidence>
<organism evidence="2 3">
    <name type="scientific">Bodo saltans</name>
    <name type="common">Flagellated protozoan</name>
    <dbReference type="NCBI Taxonomy" id="75058"/>
    <lineage>
        <taxon>Eukaryota</taxon>
        <taxon>Discoba</taxon>
        <taxon>Euglenozoa</taxon>
        <taxon>Kinetoplastea</taxon>
        <taxon>Metakinetoplastina</taxon>
        <taxon>Eubodonida</taxon>
        <taxon>Bodonidae</taxon>
        <taxon>Bodo</taxon>
    </lineage>
</organism>
<proteinExistence type="predicted"/>
<accession>A0A0S4JD85</accession>
<keyword evidence="3" id="KW-1185">Reference proteome</keyword>
<dbReference type="Proteomes" id="UP000051952">
    <property type="component" value="Unassembled WGS sequence"/>
</dbReference>
<feature type="region of interest" description="Disordered" evidence="1">
    <location>
        <begin position="103"/>
        <end position="133"/>
    </location>
</feature>
<evidence type="ECO:0000313" key="3">
    <source>
        <dbReference type="Proteomes" id="UP000051952"/>
    </source>
</evidence>
<dbReference type="VEuPathDB" id="TriTrypDB:BSAL_21875"/>
<protein>
    <submittedName>
        <fullName evidence="2">Uncharacterized protein</fullName>
    </submittedName>
</protein>
<name>A0A0S4JD85_BODSA</name>
<feature type="compositionally biased region" description="Polar residues" evidence="1">
    <location>
        <begin position="300"/>
        <end position="320"/>
    </location>
</feature>
<dbReference type="AlphaFoldDB" id="A0A0S4JD85"/>